<dbReference type="RefSeq" id="WP_308450333.1">
    <property type="nucleotide sequence ID" value="NZ_JAJEPU010000002.1"/>
</dbReference>
<accession>A0AAE3AKE6</accession>
<name>A0AAE3AKE6_9FIRM</name>
<dbReference type="Gene3D" id="3.20.20.80">
    <property type="entry name" value="Glycosidases"/>
    <property type="match status" value="1"/>
</dbReference>
<evidence type="ECO:0000259" key="1">
    <source>
        <dbReference type="Pfam" id="PF18989"/>
    </source>
</evidence>
<sequence length="574" mass="64850">MNTKKKYLNLNWKYWLSLCCLVVLTAFTGITGIIQARAEEGKPAPTEFAHITSCTVENGKQVSIKGQMEGTWSDSAYYDNYLYLFEMKPYQRDLKGRTDYCAWITKGDALNFQIPLNLGTEQDALCSSYVVAVYDGSEYTIVSNEAYITNPESVAKHTDAYKSAQTKKGLLIQTTPAMLSDAFSLGVNHVIVNIPFNHILGSGIDYQYDGKTYHFSKDVLAVYDDTIRRMSEKNMTVTAVILNGWSDSTPQLYYPGVTKQPASRANYYGFNVATQEGYETVRAIASFLADRYGSLKSPYGRISNWVIGNEINNQLWNYMGPMSLDQYVEEYQRAFRVFYTAIKSTSANSRVFFSTDYNWNYDADGSLKYNAKDVIDAFNNKMIPGGSMDWGLAYHPYSIPLTEPEFWNDAETGLIKNDASSPVVNMLNLSVLTDYLQQAQFRNASGAVRHIILSEQGFTSKSATRGTTEDLQAAAIAYAYYIADSNPYIDAFIMSRQVDAPTELSESQAFGLWHCDESKQNDIVATKQKPSWIVYKNIDNKNATLETTEQYKTLIGINKWSDVIPNFRWRSLEK</sequence>
<proteinExistence type="predicted"/>
<dbReference type="InterPro" id="IPR043780">
    <property type="entry name" value="DUF5722"/>
</dbReference>
<dbReference type="EMBL" id="JAJEPU010000002">
    <property type="protein sequence ID" value="MCC2163469.1"/>
    <property type="molecule type" value="Genomic_DNA"/>
</dbReference>
<protein>
    <submittedName>
        <fullName evidence="2">DUF5722 domain-containing protein</fullName>
    </submittedName>
</protein>
<keyword evidence="3" id="KW-1185">Reference proteome</keyword>
<organism evidence="2 3">
    <name type="scientific">Brotaphodocola catenula</name>
    <dbReference type="NCBI Taxonomy" id="2885361"/>
    <lineage>
        <taxon>Bacteria</taxon>
        <taxon>Bacillati</taxon>
        <taxon>Bacillota</taxon>
        <taxon>Clostridia</taxon>
        <taxon>Lachnospirales</taxon>
        <taxon>Lachnospiraceae</taxon>
        <taxon>Brotaphodocola</taxon>
    </lineage>
</organism>
<dbReference type="AlphaFoldDB" id="A0AAE3AKE6"/>
<evidence type="ECO:0000313" key="3">
    <source>
        <dbReference type="Proteomes" id="UP001198962"/>
    </source>
</evidence>
<dbReference type="SUPFAM" id="SSF51445">
    <property type="entry name" value="(Trans)glycosidases"/>
    <property type="match status" value="1"/>
</dbReference>
<dbReference type="Proteomes" id="UP001198962">
    <property type="component" value="Unassembled WGS sequence"/>
</dbReference>
<comment type="caution">
    <text evidence="2">The sequence shown here is derived from an EMBL/GenBank/DDBJ whole genome shotgun (WGS) entry which is preliminary data.</text>
</comment>
<feature type="domain" description="DUF5722" evidence="1">
    <location>
        <begin position="161"/>
        <end position="563"/>
    </location>
</feature>
<gene>
    <name evidence="2" type="ORF">LKD32_00995</name>
</gene>
<dbReference type="InterPro" id="IPR017853">
    <property type="entry name" value="GH"/>
</dbReference>
<reference evidence="2" key="1">
    <citation type="submission" date="2021-10" db="EMBL/GenBank/DDBJ databases">
        <title>Anaerobic single-cell dispensing facilitates the cultivation of human gut bacteria.</title>
        <authorList>
            <person name="Afrizal A."/>
        </authorList>
    </citation>
    <scope>NUCLEOTIDE SEQUENCE</scope>
    <source>
        <strain evidence="2">CLA-AA-H274</strain>
    </source>
</reference>
<evidence type="ECO:0000313" key="2">
    <source>
        <dbReference type="EMBL" id="MCC2163469.1"/>
    </source>
</evidence>
<dbReference type="Pfam" id="PF18989">
    <property type="entry name" value="DUF5722"/>
    <property type="match status" value="1"/>
</dbReference>